<dbReference type="CTD" id="4975"/>
<dbReference type="GO" id="GO:0007608">
    <property type="term" value="P:sensory perception of smell"/>
    <property type="evidence" value="ECO:0007669"/>
    <property type="project" value="InterPro"/>
</dbReference>
<dbReference type="InterPro" id="IPR009103">
    <property type="entry name" value="Olfactory_marker"/>
</dbReference>
<dbReference type="GeneID" id="106493871"/>
<evidence type="ECO:0000313" key="2">
    <source>
        <dbReference type="RefSeq" id="XP_013809445.2"/>
    </source>
</evidence>
<dbReference type="Proteomes" id="UP001652627">
    <property type="component" value="Chromosome 1"/>
</dbReference>
<dbReference type="GO" id="GO:0005634">
    <property type="term" value="C:nucleus"/>
    <property type="evidence" value="ECO:0007669"/>
    <property type="project" value="TreeGrafter"/>
</dbReference>
<name>A0A8B7JEG4_9AVES</name>
<evidence type="ECO:0000313" key="1">
    <source>
        <dbReference type="Proteomes" id="UP001652627"/>
    </source>
</evidence>
<dbReference type="PANTHER" id="PTHR15357">
    <property type="entry name" value="OLFACTORY MARKER PROTEIN"/>
    <property type="match status" value="1"/>
</dbReference>
<reference evidence="2" key="2">
    <citation type="submission" date="2025-08" db="UniProtKB">
        <authorList>
            <consortium name="RefSeq"/>
        </authorList>
    </citation>
    <scope>IDENTIFICATION</scope>
    <source>
        <tissue evidence="2">Blood</tissue>
    </source>
</reference>
<dbReference type="SUPFAM" id="SSF63697">
    <property type="entry name" value="Olfactory marker protein"/>
    <property type="match status" value="1"/>
</dbReference>
<dbReference type="GO" id="GO:0043025">
    <property type="term" value="C:neuronal cell body"/>
    <property type="evidence" value="ECO:0007669"/>
    <property type="project" value="TreeGrafter"/>
</dbReference>
<organism evidence="1 2">
    <name type="scientific">Apteryx mantelli</name>
    <name type="common">North Island brown kiwi</name>
    <dbReference type="NCBI Taxonomy" id="2696672"/>
    <lineage>
        <taxon>Eukaryota</taxon>
        <taxon>Metazoa</taxon>
        <taxon>Chordata</taxon>
        <taxon>Craniata</taxon>
        <taxon>Vertebrata</taxon>
        <taxon>Euteleostomi</taxon>
        <taxon>Archelosauria</taxon>
        <taxon>Archosauria</taxon>
        <taxon>Dinosauria</taxon>
        <taxon>Saurischia</taxon>
        <taxon>Theropoda</taxon>
        <taxon>Coelurosauria</taxon>
        <taxon>Aves</taxon>
        <taxon>Palaeognathae</taxon>
        <taxon>Apterygiformes</taxon>
        <taxon>Apterygidae</taxon>
        <taxon>Apteryx</taxon>
    </lineage>
</organism>
<dbReference type="GO" id="GO:0030424">
    <property type="term" value="C:axon"/>
    <property type="evidence" value="ECO:0007669"/>
    <property type="project" value="TreeGrafter"/>
</dbReference>
<dbReference type="Pfam" id="PF06554">
    <property type="entry name" value="Olfactory_mark"/>
    <property type="match status" value="1"/>
</dbReference>
<keyword evidence="1" id="KW-1185">Reference proteome</keyword>
<sequence length="159" mass="18465">MAGKEGELKMPFIQDDQLTQCMWLRVQSLQQKNEKPQDGEKLLRPNEHIYRVDFTQQHNLRFLRWEIQLEKAGKVIVTGTSQHWTPDLTPLMNRQLLEPAGIFWKKPGAKEVECNEADAQEFGERLVELAKIRKVMYFLLAFADGLEPAQLKASVIFKV</sequence>
<proteinExistence type="predicted"/>
<dbReference type="PANTHER" id="PTHR15357:SF0">
    <property type="entry name" value="OLFACTORY MARKER PROTEIN"/>
    <property type="match status" value="1"/>
</dbReference>
<dbReference type="GO" id="GO:0005829">
    <property type="term" value="C:cytosol"/>
    <property type="evidence" value="ECO:0007669"/>
    <property type="project" value="TreeGrafter"/>
</dbReference>
<gene>
    <name evidence="2" type="primary">OMP</name>
</gene>
<dbReference type="OrthoDB" id="9867220at2759"/>
<dbReference type="GO" id="GO:0007165">
    <property type="term" value="P:signal transduction"/>
    <property type="evidence" value="ECO:0007669"/>
    <property type="project" value="InterPro"/>
</dbReference>
<protein>
    <submittedName>
        <fullName evidence="2">Olfactory marker protein</fullName>
    </submittedName>
</protein>
<dbReference type="InterPro" id="IPR036727">
    <property type="entry name" value="Olfactory_marker_sf"/>
</dbReference>
<dbReference type="KEGG" id="aam:106493871"/>
<dbReference type="Gene3D" id="2.60.120.390">
    <property type="entry name" value="Olfactory marker"/>
    <property type="match status" value="1"/>
</dbReference>
<reference evidence="1" key="1">
    <citation type="submission" date="2025-05" db="UniProtKB">
        <authorList>
            <consortium name="RefSeq"/>
        </authorList>
    </citation>
    <scope>NUCLEOTIDE SEQUENCE [LARGE SCALE GENOMIC DNA]</scope>
</reference>
<accession>A0A8B7JEG4</accession>
<dbReference type="RefSeq" id="XP_013809445.2">
    <property type="nucleotide sequence ID" value="XM_013953991.2"/>
</dbReference>